<dbReference type="PROSITE" id="PS01124">
    <property type="entry name" value="HTH_ARAC_FAMILY_2"/>
    <property type="match status" value="1"/>
</dbReference>
<dbReference type="Pfam" id="PF12833">
    <property type="entry name" value="HTH_18"/>
    <property type="match status" value="1"/>
</dbReference>
<evidence type="ECO:0000259" key="6">
    <source>
        <dbReference type="PROSITE" id="PS50110"/>
    </source>
</evidence>
<dbReference type="Gene3D" id="3.40.50.2300">
    <property type="match status" value="1"/>
</dbReference>
<dbReference type="SMART" id="SM00448">
    <property type="entry name" value="REC"/>
    <property type="match status" value="1"/>
</dbReference>
<proteinExistence type="predicted"/>
<reference evidence="7 8" key="1">
    <citation type="submission" date="2018-06" db="EMBL/GenBank/DDBJ databases">
        <authorList>
            <consortium name="Pathogen Informatics"/>
            <person name="Doyle S."/>
        </authorList>
    </citation>
    <scope>NUCLEOTIDE SEQUENCE [LARGE SCALE GENOMIC DNA]</scope>
    <source>
        <strain evidence="7 8">NCTC4824</strain>
    </source>
</reference>
<dbReference type="InterPro" id="IPR011006">
    <property type="entry name" value="CheY-like_superfamily"/>
</dbReference>
<dbReference type="GO" id="GO:0003700">
    <property type="term" value="F:DNA-binding transcription factor activity"/>
    <property type="evidence" value="ECO:0007669"/>
    <property type="project" value="InterPro"/>
</dbReference>
<organism evidence="7 8">
    <name type="scientific">Lederbergia lenta</name>
    <name type="common">Bacillus lentus</name>
    <dbReference type="NCBI Taxonomy" id="1467"/>
    <lineage>
        <taxon>Bacteria</taxon>
        <taxon>Bacillati</taxon>
        <taxon>Bacillota</taxon>
        <taxon>Bacilli</taxon>
        <taxon>Bacillales</taxon>
        <taxon>Bacillaceae</taxon>
        <taxon>Lederbergia</taxon>
    </lineage>
</organism>
<dbReference type="InterPro" id="IPR001789">
    <property type="entry name" value="Sig_transdc_resp-reg_receiver"/>
</dbReference>
<dbReference type="KEGG" id="blen:NCTC4824_03502"/>
<dbReference type="PROSITE" id="PS50110">
    <property type="entry name" value="RESPONSE_REGULATORY"/>
    <property type="match status" value="1"/>
</dbReference>
<dbReference type="PANTHER" id="PTHR43280">
    <property type="entry name" value="ARAC-FAMILY TRANSCRIPTIONAL REGULATOR"/>
    <property type="match status" value="1"/>
</dbReference>
<dbReference type="GO" id="GO:0000160">
    <property type="term" value="P:phosphorelay signal transduction system"/>
    <property type="evidence" value="ECO:0007669"/>
    <property type="project" value="InterPro"/>
</dbReference>
<evidence type="ECO:0000313" key="8">
    <source>
        <dbReference type="Proteomes" id="UP000249134"/>
    </source>
</evidence>
<gene>
    <name evidence="7" type="ORF">NCTC4824_03502</name>
</gene>
<dbReference type="SMART" id="SM00342">
    <property type="entry name" value="HTH_ARAC"/>
    <property type="match status" value="1"/>
</dbReference>
<sequence>MTKLLIVDDEKWVRDTIKILVKQASSPIKHIEMIEAKNGIEALELIHIVQPDIVITDMKMPGIDGKELLEIVGNNHPHLPVIVLSGYHDFVYTKQAIKSRVIEYLLKPVDEMELFQAIEKSIEVKTKLEHQHINYQMLSIDRPEISNVIQPFLKSIYYDVKELNTALYLNHVQQFSNTIDISLKMDESFTLHLQQKFLITMEEMMHDHQLRLEDLKITLSKLHLNRSATFEQVIGNQVEIVQAIITTIERNKSLKKKLNLEEIKQYVDQHYDVPEISLDVVAKTFFISKEYLTTVFKKKYGYNITEYIISLRMEKAKQLVMNTTMQYKTIAEKVGYDDPPYFYRVFKKYYHKSPGEMRKT</sequence>
<accession>A0A2X4WFV9</accession>
<dbReference type="RefSeq" id="WP_066141639.1">
    <property type="nucleotide sequence ID" value="NZ_CBCSGM010000003.1"/>
</dbReference>
<dbReference type="Gene3D" id="1.10.10.60">
    <property type="entry name" value="Homeodomain-like"/>
    <property type="match status" value="2"/>
</dbReference>
<dbReference type="AlphaFoldDB" id="A0A2X4WFV9"/>
<feature type="modified residue" description="4-aspartylphosphate" evidence="4">
    <location>
        <position position="57"/>
    </location>
</feature>
<evidence type="ECO:0000259" key="5">
    <source>
        <dbReference type="PROSITE" id="PS01124"/>
    </source>
</evidence>
<dbReference type="GO" id="GO:0043565">
    <property type="term" value="F:sequence-specific DNA binding"/>
    <property type="evidence" value="ECO:0007669"/>
    <property type="project" value="InterPro"/>
</dbReference>
<dbReference type="Pfam" id="PF00072">
    <property type="entry name" value="Response_reg"/>
    <property type="match status" value="1"/>
</dbReference>
<dbReference type="SUPFAM" id="SSF52172">
    <property type="entry name" value="CheY-like"/>
    <property type="match status" value="1"/>
</dbReference>
<keyword evidence="8" id="KW-1185">Reference proteome</keyword>
<keyword evidence="2" id="KW-0238">DNA-binding</keyword>
<dbReference type="InterPro" id="IPR018060">
    <property type="entry name" value="HTH_AraC"/>
</dbReference>
<evidence type="ECO:0000313" key="7">
    <source>
        <dbReference type="EMBL" id="SQI61933.1"/>
    </source>
</evidence>
<keyword evidence="4" id="KW-0597">Phosphoprotein</keyword>
<dbReference type="PANTHER" id="PTHR43280:SF28">
    <property type="entry name" value="HTH-TYPE TRANSCRIPTIONAL ACTIVATOR RHAS"/>
    <property type="match status" value="1"/>
</dbReference>
<dbReference type="EMBL" id="LS483476">
    <property type="protein sequence ID" value="SQI61933.1"/>
    <property type="molecule type" value="Genomic_DNA"/>
</dbReference>
<dbReference type="CDD" id="cd17536">
    <property type="entry name" value="REC_YesN-like"/>
    <property type="match status" value="1"/>
</dbReference>
<evidence type="ECO:0000256" key="1">
    <source>
        <dbReference type="ARBA" id="ARBA00023015"/>
    </source>
</evidence>
<dbReference type="InterPro" id="IPR009057">
    <property type="entry name" value="Homeodomain-like_sf"/>
</dbReference>
<dbReference type="Proteomes" id="UP000249134">
    <property type="component" value="Chromosome 1"/>
</dbReference>
<dbReference type="STRING" id="1348624.GCA_001591545_02280"/>
<dbReference type="SUPFAM" id="SSF46689">
    <property type="entry name" value="Homeodomain-like"/>
    <property type="match status" value="1"/>
</dbReference>
<keyword evidence="3" id="KW-0804">Transcription</keyword>
<evidence type="ECO:0000256" key="2">
    <source>
        <dbReference type="ARBA" id="ARBA00023125"/>
    </source>
</evidence>
<evidence type="ECO:0000256" key="4">
    <source>
        <dbReference type="PROSITE-ProRule" id="PRU00169"/>
    </source>
</evidence>
<name>A0A2X4WFV9_LEDLE</name>
<protein>
    <submittedName>
        <fullName evidence="7">Two-component response regulator</fullName>
    </submittedName>
</protein>
<keyword evidence="1" id="KW-0805">Transcription regulation</keyword>
<evidence type="ECO:0000256" key="3">
    <source>
        <dbReference type="ARBA" id="ARBA00023163"/>
    </source>
</evidence>
<feature type="domain" description="Response regulatory" evidence="6">
    <location>
        <begin position="3"/>
        <end position="122"/>
    </location>
</feature>
<feature type="domain" description="HTH araC/xylS-type" evidence="5">
    <location>
        <begin position="261"/>
        <end position="360"/>
    </location>
</feature>